<evidence type="ECO:0000313" key="3">
    <source>
        <dbReference type="Proteomes" id="UP000268192"/>
    </source>
</evidence>
<dbReference type="Proteomes" id="UP000268192">
    <property type="component" value="Chromosome"/>
</dbReference>
<proteinExistence type="predicted"/>
<keyword evidence="3" id="KW-1185">Reference proteome</keyword>
<evidence type="ECO:0000256" key="1">
    <source>
        <dbReference type="SAM" id="MobiDB-lite"/>
    </source>
</evidence>
<protein>
    <submittedName>
        <fullName evidence="2">Uncharacterized protein</fullName>
    </submittedName>
</protein>
<gene>
    <name evidence="2" type="ORF">D5400_08820</name>
</gene>
<dbReference type="EMBL" id="CP032509">
    <property type="protein sequence ID" value="AZN71357.1"/>
    <property type="molecule type" value="Genomic_DNA"/>
</dbReference>
<organism evidence="2 3">
    <name type="scientific">Georhizobium profundi</name>
    <dbReference type="NCBI Taxonomy" id="2341112"/>
    <lineage>
        <taxon>Bacteria</taxon>
        <taxon>Pseudomonadati</taxon>
        <taxon>Pseudomonadota</taxon>
        <taxon>Alphaproteobacteria</taxon>
        <taxon>Hyphomicrobiales</taxon>
        <taxon>Rhizobiaceae</taxon>
        <taxon>Georhizobium</taxon>
    </lineage>
</organism>
<evidence type="ECO:0000313" key="2">
    <source>
        <dbReference type="EMBL" id="AZN71357.1"/>
    </source>
</evidence>
<accession>A0A3S9B356</accession>
<feature type="region of interest" description="Disordered" evidence="1">
    <location>
        <begin position="50"/>
        <end position="74"/>
    </location>
</feature>
<dbReference type="AlphaFoldDB" id="A0A3S9B356"/>
<sequence>MSAYSETETKSRQSGYGLNCAQLTMSAFSEVLRKADRRLATPFEPSRRTLGALARDWQEPDPPAVPGENTDTAGWVQSGLPARHGLAGRDAKLSHVLEENPSPLGATLLVY</sequence>
<reference evidence="2 3" key="1">
    <citation type="submission" date="2018-09" db="EMBL/GenBank/DDBJ databases">
        <title>Marinorhizobium profundi gen. nov., sp. nov., isolated from a deep-sea sediment sample from the New Britain Trench and proposal of Marinorhizobiaceae fam. nov. in the order Rhizobiales of the class Alphaproteobacteria.</title>
        <authorList>
            <person name="Cao J."/>
        </authorList>
    </citation>
    <scope>NUCLEOTIDE SEQUENCE [LARGE SCALE GENOMIC DNA]</scope>
    <source>
        <strain evidence="2 3">WS11</strain>
    </source>
</reference>
<name>A0A3S9B356_9HYPH</name>
<dbReference type="KEGG" id="abaw:D5400_08820"/>